<keyword evidence="2" id="KW-1185">Reference proteome</keyword>
<gene>
    <name evidence="1" type="ORF">MAMMFC1_00652</name>
</gene>
<protein>
    <submittedName>
        <fullName evidence="1">Uncharacterized protein</fullName>
    </submittedName>
</protein>
<reference evidence="1 2" key="1">
    <citation type="journal article" date="2018" name="Int. J. Syst. Evol. Microbiol.">
        <title>Methylomusa anaerophila gen. nov., sp. nov., an anaerobic methanol-utilizing bacterium isolated from a microbial fuel cell.</title>
        <authorList>
            <person name="Amano N."/>
            <person name="Yamamuro A."/>
            <person name="Miyahara M."/>
            <person name="Kouzuma A."/>
            <person name="Abe T."/>
            <person name="Watanabe K."/>
        </authorList>
    </citation>
    <scope>NUCLEOTIDE SEQUENCE [LARGE SCALE GENOMIC DNA]</scope>
    <source>
        <strain evidence="1 2">MMFC1</strain>
    </source>
</reference>
<name>A0A348AG10_9FIRM</name>
<organism evidence="1 2">
    <name type="scientific">Methylomusa anaerophila</name>
    <dbReference type="NCBI Taxonomy" id="1930071"/>
    <lineage>
        <taxon>Bacteria</taxon>
        <taxon>Bacillati</taxon>
        <taxon>Bacillota</taxon>
        <taxon>Negativicutes</taxon>
        <taxon>Selenomonadales</taxon>
        <taxon>Sporomusaceae</taxon>
        <taxon>Methylomusa</taxon>
    </lineage>
</organism>
<evidence type="ECO:0000313" key="2">
    <source>
        <dbReference type="Proteomes" id="UP000276437"/>
    </source>
</evidence>
<dbReference type="KEGG" id="mana:MAMMFC1_00652"/>
<evidence type="ECO:0000313" key="1">
    <source>
        <dbReference type="EMBL" id="BBB90008.1"/>
    </source>
</evidence>
<sequence length="56" mass="6549">MLLKGGKRVLRHEEQRDILTLFEYYGILKLVYCHILHNNVANYHILHNACKKASGL</sequence>
<dbReference type="EMBL" id="AP018449">
    <property type="protein sequence ID" value="BBB90008.1"/>
    <property type="molecule type" value="Genomic_DNA"/>
</dbReference>
<accession>A0A348AG10</accession>
<dbReference type="AlphaFoldDB" id="A0A348AG10"/>
<proteinExistence type="predicted"/>
<dbReference type="Proteomes" id="UP000276437">
    <property type="component" value="Chromosome"/>
</dbReference>